<evidence type="ECO:0000313" key="2">
    <source>
        <dbReference type="Proteomes" id="UP000838412"/>
    </source>
</evidence>
<sequence>MSEARRTILCFNVSMKYRPEDQEFPPPPPELDGSPKLVPVIGKETPGVQSVQSYPASVKLSPAKVLTSPRLTAILLFLLSFKGTATHL</sequence>
<evidence type="ECO:0000313" key="1">
    <source>
        <dbReference type="EMBL" id="CAH1245873.1"/>
    </source>
</evidence>
<keyword evidence="2" id="KW-1185">Reference proteome</keyword>
<dbReference type="EMBL" id="OV696699">
    <property type="protein sequence ID" value="CAH1245873.1"/>
    <property type="molecule type" value="Genomic_DNA"/>
</dbReference>
<gene>
    <name evidence="1" type="primary">Hypp7577</name>
    <name evidence="1" type="ORF">BLAG_LOCUS8073</name>
</gene>
<reference evidence="1" key="1">
    <citation type="submission" date="2022-01" db="EMBL/GenBank/DDBJ databases">
        <authorList>
            <person name="Braso-Vives M."/>
        </authorList>
    </citation>
    <scope>NUCLEOTIDE SEQUENCE</scope>
</reference>
<organism evidence="1 2">
    <name type="scientific">Branchiostoma lanceolatum</name>
    <name type="common">Common lancelet</name>
    <name type="synonym">Amphioxus lanceolatum</name>
    <dbReference type="NCBI Taxonomy" id="7740"/>
    <lineage>
        <taxon>Eukaryota</taxon>
        <taxon>Metazoa</taxon>
        <taxon>Chordata</taxon>
        <taxon>Cephalochordata</taxon>
        <taxon>Leptocardii</taxon>
        <taxon>Amphioxiformes</taxon>
        <taxon>Branchiostomatidae</taxon>
        <taxon>Branchiostoma</taxon>
    </lineage>
</organism>
<protein>
    <submittedName>
        <fullName evidence="1">Hypp7577 protein</fullName>
    </submittedName>
</protein>
<proteinExistence type="predicted"/>
<name>A0A8J9Z2C4_BRALA</name>
<dbReference type="Proteomes" id="UP000838412">
    <property type="component" value="Chromosome 14"/>
</dbReference>
<dbReference type="AlphaFoldDB" id="A0A8J9Z2C4"/>
<accession>A0A8J9Z2C4</accession>